<accession>A0ABS0UC77</accession>
<dbReference type="EMBL" id="JACOII010000066">
    <property type="protein sequence ID" value="MBI6550553.1"/>
    <property type="molecule type" value="Genomic_DNA"/>
</dbReference>
<dbReference type="PANTHER" id="PTHR35848:SF6">
    <property type="entry name" value="CUPIN TYPE-2 DOMAIN-CONTAINING PROTEIN"/>
    <property type="match status" value="1"/>
</dbReference>
<evidence type="ECO:0000313" key="3">
    <source>
        <dbReference type="EMBL" id="MBI6550553.1"/>
    </source>
</evidence>
<dbReference type="CDD" id="cd02224">
    <property type="entry name" value="cupin_SPO2919-like"/>
    <property type="match status" value="1"/>
</dbReference>
<feature type="domain" description="Cupin type-2" evidence="2">
    <location>
        <begin position="65"/>
        <end position="134"/>
    </location>
</feature>
<dbReference type="SUPFAM" id="SSF51182">
    <property type="entry name" value="RmlC-like cupins"/>
    <property type="match status" value="1"/>
</dbReference>
<dbReference type="InterPro" id="IPR013096">
    <property type="entry name" value="Cupin_2"/>
</dbReference>
<keyword evidence="4" id="KW-1185">Reference proteome</keyword>
<dbReference type="Gene3D" id="2.60.120.10">
    <property type="entry name" value="Jelly Rolls"/>
    <property type="match status" value="1"/>
</dbReference>
<protein>
    <submittedName>
        <fullName evidence="3">Cupin domain-containing protein</fullName>
    </submittedName>
</protein>
<dbReference type="Proteomes" id="UP000696184">
    <property type="component" value="Unassembled WGS sequence"/>
</dbReference>
<dbReference type="RefSeq" id="WP_198691316.1">
    <property type="nucleotide sequence ID" value="NZ_CAWPUD010000067.1"/>
</dbReference>
<dbReference type="InterPro" id="IPR051610">
    <property type="entry name" value="GPI/OXD"/>
</dbReference>
<comment type="caution">
    <text evidence="3">The sequence shown here is derived from an EMBL/GenBank/DDBJ whole genome shotgun (WGS) entry which is preliminary data.</text>
</comment>
<sequence>MYEGQLITDWRKNKVIDEKPTNDFIIKNINEIELDNVERSPLYASSGGSLTDGTLACKLGASVDCLPAGKRGVPYHFHHSQEEMFIIINGFGTLRIADNMIPIKEGDVICIPPGDKYPHQIINTSDGLLRYISISTMESPEICEYPDSNKYLAKSTISGVNKFSAINFLSENVDYWENEP</sequence>
<evidence type="ECO:0000256" key="1">
    <source>
        <dbReference type="ARBA" id="ARBA00022723"/>
    </source>
</evidence>
<dbReference type="InterPro" id="IPR014710">
    <property type="entry name" value="RmlC-like_jellyroll"/>
</dbReference>
<name>A0ABS0UC77_9GAMM</name>
<gene>
    <name evidence="3" type="ORF">H8A87_18125</name>
</gene>
<dbReference type="InterPro" id="IPR011051">
    <property type="entry name" value="RmlC_Cupin_sf"/>
</dbReference>
<organism evidence="3 4">
    <name type="scientific">Xenorhabdus lircayensis</name>
    <dbReference type="NCBI Taxonomy" id="2763499"/>
    <lineage>
        <taxon>Bacteria</taxon>
        <taxon>Pseudomonadati</taxon>
        <taxon>Pseudomonadota</taxon>
        <taxon>Gammaproteobacteria</taxon>
        <taxon>Enterobacterales</taxon>
        <taxon>Morganellaceae</taxon>
        <taxon>Xenorhabdus</taxon>
    </lineage>
</organism>
<dbReference type="Pfam" id="PF07883">
    <property type="entry name" value="Cupin_2"/>
    <property type="match status" value="1"/>
</dbReference>
<proteinExistence type="predicted"/>
<evidence type="ECO:0000259" key="2">
    <source>
        <dbReference type="Pfam" id="PF07883"/>
    </source>
</evidence>
<evidence type="ECO:0000313" key="4">
    <source>
        <dbReference type="Proteomes" id="UP000696184"/>
    </source>
</evidence>
<dbReference type="PANTHER" id="PTHR35848">
    <property type="entry name" value="OXALATE-BINDING PROTEIN"/>
    <property type="match status" value="1"/>
</dbReference>
<reference evidence="3 4" key="1">
    <citation type="submission" date="2020-08" db="EMBL/GenBank/DDBJ databases">
        <title>Description of Xenorhabdus lircayensis sp. nov., the symbiotic bacterium associated with the entomopathogenic nematode Steirnernema unicornum.</title>
        <authorList>
            <person name="Castaneda-Alvarez C."/>
            <person name="Prodan S."/>
            <person name="Zamorano A."/>
            <person name="San-Blas E."/>
            <person name="Aballay E."/>
        </authorList>
    </citation>
    <scope>NUCLEOTIDE SEQUENCE [LARGE SCALE GENOMIC DNA]</scope>
    <source>
        <strain evidence="3 4">VLS</strain>
    </source>
</reference>
<keyword evidence="1" id="KW-0479">Metal-binding</keyword>